<proteinExistence type="predicted"/>
<dbReference type="AlphaFoldDB" id="A0A6B9V5K1"/>
<evidence type="ECO:0000313" key="2">
    <source>
        <dbReference type="Proteomes" id="UP000464620"/>
    </source>
</evidence>
<dbReference type="EMBL" id="CP031001">
    <property type="protein sequence ID" value="QHN76826.1"/>
    <property type="molecule type" value="Genomic_DNA"/>
</dbReference>
<accession>A0A6B9V5K1</accession>
<organism evidence="1 2">
    <name type="scientific">Arachis hypogaea</name>
    <name type="common">Peanut</name>
    <dbReference type="NCBI Taxonomy" id="3818"/>
    <lineage>
        <taxon>Eukaryota</taxon>
        <taxon>Viridiplantae</taxon>
        <taxon>Streptophyta</taxon>
        <taxon>Embryophyta</taxon>
        <taxon>Tracheophyta</taxon>
        <taxon>Spermatophyta</taxon>
        <taxon>Magnoliopsida</taxon>
        <taxon>eudicotyledons</taxon>
        <taxon>Gunneridae</taxon>
        <taxon>Pentapetalae</taxon>
        <taxon>rosids</taxon>
        <taxon>fabids</taxon>
        <taxon>Fabales</taxon>
        <taxon>Fabaceae</taxon>
        <taxon>Papilionoideae</taxon>
        <taxon>50 kb inversion clade</taxon>
        <taxon>dalbergioids sensu lato</taxon>
        <taxon>Dalbergieae</taxon>
        <taxon>Pterocarpus clade</taxon>
        <taxon>Arachis</taxon>
    </lineage>
</organism>
<protein>
    <submittedName>
        <fullName evidence="1">Uncharacterized protein</fullName>
    </submittedName>
</protein>
<dbReference type="Proteomes" id="UP000464620">
    <property type="component" value="Chromosome B09"/>
</dbReference>
<reference evidence="1 2" key="1">
    <citation type="submission" date="2020-01" db="EMBL/GenBank/DDBJ databases">
        <title>Genome sequence of Arachis hypogaea, cultivar Shitouqi.</title>
        <authorList>
            <person name="Zhuang W."/>
            <person name="Chen H."/>
            <person name="Varshney R."/>
            <person name="Wang D."/>
            <person name="Ming R."/>
        </authorList>
    </citation>
    <scope>NUCLEOTIDE SEQUENCE [LARGE SCALE GENOMIC DNA]</scope>
    <source>
        <tissue evidence="1">Young leaf</tissue>
    </source>
</reference>
<name>A0A6B9V5K1_ARAHY</name>
<gene>
    <name evidence="1" type="ORF">DS421_19g647320</name>
</gene>
<evidence type="ECO:0000313" key="1">
    <source>
        <dbReference type="EMBL" id="QHN76826.1"/>
    </source>
</evidence>
<sequence length="164" mass="19382">MNLVFNQATRHPMHDVSLYAFGYMKDTIEYRIIHVGWDGPGFSEPAAIPVFSLQDKDFYHSNIPREAKSSYHSLTRLNEGVGFISAEIVGYDTNILLWAVLPQHQNKFIWQKKARFGNDRERTKVLLSRLKYFFVRREDLMHWTWDEHVEVFKEGELTLDMETL</sequence>